<dbReference type="InterPro" id="IPR035906">
    <property type="entry name" value="MetI-like_sf"/>
</dbReference>
<dbReference type="STRING" id="168384.SAMN05660368_01159"/>
<proteinExistence type="inferred from homology"/>
<dbReference type="Proteomes" id="UP000005561">
    <property type="component" value="Unassembled WGS sequence"/>
</dbReference>
<dbReference type="EMBL" id="ACCL02000007">
    <property type="protein sequence ID" value="EET61202.1"/>
    <property type="molecule type" value="Genomic_DNA"/>
</dbReference>
<organism evidence="9 10">
    <name type="scientific">Marvinbryantia formatexigens DSM 14469</name>
    <dbReference type="NCBI Taxonomy" id="478749"/>
    <lineage>
        <taxon>Bacteria</taxon>
        <taxon>Bacillati</taxon>
        <taxon>Bacillota</taxon>
        <taxon>Clostridia</taxon>
        <taxon>Lachnospirales</taxon>
        <taxon>Lachnospiraceae</taxon>
        <taxon>Marvinbryantia</taxon>
    </lineage>
</organism>
<reference evidence="9" key="1">
    <citation type="submission" date="2009-07" db="EMBL/GenBank/DDBJ databases">
        <authorList>
            <person name="Weinstock G."/>
            <person name="Sodergren E."/>
            <person name="Clifton S."/>
            <person name="Fulton L."/>
            <person name="Fulton B."/>
            <person name="Courtney L."/>
            <person name="Fronick C."/>
            <person name="Harrison M."/>
            <person name="Strong C."/>
            <person name="Farmer C."/>
            <person name="Delahaunty K."/>
            <person name="Markovic C."/>
            <person name="Hall O."/>
            <person name="Minx P."/>
            <person name="Tomlinson C."/>
            <person name="Mitreva M."/>
            <person name="Nelson J."/>
            <person name="Hou S."/>
            <person name="Wollam A."/>
            <person name="Pepin K.H."/>
            <person name="Johnson M."/>
            <person name="Bhonagiri V."/>
            <person name="Nash W.E."/>
            <person name="Warren W."/>
            <person name="Chinwalla A."/>
            <person name="Mardis E.R."/>
            <person name="Wilson R.K."/>
        </authorList>
    </citation>
    <scope>NUCLEOTIDE SEQUENCE [LARGE SCALE GENOMIC DNA]</scope>
    <source>
        <strain evidence="9">DSM 14469</strain>
    </source>
</reference>
<sequence>MKRKSISRVLIYLLLILLTIICFLPFYIMIINATHSTNELMTGLYLLPGDSLIENYHNMTNMIDIGRGFLNSIIITVSSTVLSGYFGALTAFGLTKYEFRGRNIIFAIIMMSMMIPSQLGIIGFFRLCKYMGILDTFFPLILPSIANASTVFFIMQYIRSSLPDSLLECARMEGCGEFLIFNRIVIPLIKPAIATMSIFNFVASWNNFMVPMIVLFSQKNFTLPLLIMNLRGSFNRDYGATYTALAISIVPIMIVYAFMSKHITEGVTAGAVKG</sequence>
<keyword evidence="2 7" id="KW-0813">Transport</keyword>
<dbReference type="AlphaFoldDB" id="C6LDZ8"/>
<dbReference type="PANTHER" id="PTHR43744">
    <property type="entry name" value="ABC TRANSPORTER PERMEASE PROTEIN MG189-RELATED-RELATED"/>
    <property type="match status" value="1"/>
</dbReference>
<dbReference type="PANTHER" id="PTHR43744:SF2">
    <property type="entry name" value="ARABINOOLIGOSACCHARIDES TRANSPORT SYSTEM PERMEASE PROTEIN ARAQ"/>
    <property type="match status" value="1"/>
</dbReference>
<evidence type="ECO:0000256" key="4">
    <source>
        <dbReference type="ARBA" id="ARBA00022692"/>
    </source>
</evidence>
<dbReference type="RefSeq" id="WP_006861640.1">
    <property type="nucleotide sequence ID" value="NZ_ACCL02000007.1"/>
</dbReference>
<dbReference type="eggNOG" id="COG0395">
    <property type="taxonomic scope" value="Bacteria"/>
</dbReference>
<evidence type="ECO:0000313" key="9">
    <source>
        <dbReference type="EMBL" id="EET61202.1"/>
    </source>
</evidence>
<evidence type="ECO:0000256" key="3">
    <source>
        <dbReference type="ARBA" id="ARBA00022475"/>
    </source>
</evidence>
<gene>
    <name evidence="9" type="ORF">BRYFOR_06847</name>
</gene>
<keyword evidence="3" id="KW-1003">Cell membrane</keyword>
<evidence type="ECO:0000256" key="6">
    <source>
        <dbReference type="ARBA" id="ARBA00023136"/>
    </source>
</evidence>
<comment type="similarity">
    <text evidence="7">Belongs to the binding-protein-dependent transport system permease family.</text>
</comment>
<dbReference type="SUPFAM" id="SSF161098">
    <property type="entry name" value="MetI-like"/>
    <property type="match status" value="1"/>
</dbReference>
<comment type="caution">
    <text evidence="9">The sequence shown here is derived from an EMBL/GenBank/DDBJ whole genome shotgun (WGS) entry which is preliminary data.</text>
</comment>
<dbReference type="GO" id="GO:0055085">
    <property type="term" value="P:transmembrane transport"/>
    <property type="evidence" value="ECO:0007669"/>
    <property type="project" value="InterPro"/>
</dbReference>
<evidence type="ECO:0000256" key="7">
    <source>
        <dbReference type="RuleBase" id="RU363032"/>
    </source>
</evidence>
<keyword evidence="6" id="KW-0472">Membrane</keyword>
<dbReference type="CDD" id="cd06261">
    <property type="entry name" value="TM_PBP2"/>
    <property type="match status" value="1"/>
</dbReference>
<dbReference type="InterPro" id="IPR000515">
    <property type="entry name" value="MetI-like"/>
</dbReference>
<dbReference type="OrthoDB" id="9771544at2"/>
<comment type="subcellular location">
    <subcellularLocation>
        <location evidence="1 7">Cell membrane</location>
        <topology evidence="1 7">Multi-pass membrane protein</topology>
    </subcellularLocation>
</comment>
<name>C6LDZ8_9FIRM</name>
<evidence type="ECO:0000256" key="1">
    <source>
        <dbReference type="ARBA" id="ARBA00004651"/>
    </source>
</evidence>
<keyword evidence="4" id="KW-0812">Transmembrane</keyword>
<dbReference type="Gene3D" id="1.10.3720.10">
    <property type="entry name" value="MetI-like"/>
    <property type="match status" value="1"/>
</dbReference>
<keyword evidence="5" id="KW-1133">Transmembrane helix</keyword>
<dbReference type="PROSITE" id="PS50928">
    <property type="entry name" value="ABC_TM1"/>
    <property type="match status" value="1"/>
</dbReference>
<evidence type="ECO:0000256" key="2">
    <source>
        <dbReference type="ARBA" id="ARBA00022448"/>
    </source>
</evidence>
<keyword evidence="10" id="KW-1185">Reference proteome</keyword>
<evidence type="ECO:0000259" key="8">
    <source>
        <dbReference type="PROSITE" id="PS50928"/>
    </source>
</evidence>
<dbReference type="GO" id="GO:0005886">
    <property type="term" value="C:plasma membrane"/>
    <property type="evidence" value="ECO:0007669"/>
    <property type="project" value="UniProtKB-SubCell"/>
</dbReference>
<evidence type="ECO:0000256" key="5">
    <source>
        <dbReference type="ARBA" id="ARBA00022989"/>
    </source>
</evidence>
<feature type="domain" description="ABC transmembrane type-1" evidence="8">
    <location>
        <begin position="69"/>
        <end position="259"/>
    </location>
</feature>
<dbReference type="Pfam" id="PF00528">
    <property type="entry name" value="BPD_transp_1"/>
    <property type="match status" value="1"/>
</dbReference>
<protein>
    <submittedName>
        <fullName evidence="9">ABC transporter, permease protein</fullName>
    </submittedName>
</protein>
<accession>C6LDZ8</accession>
<evidence type="ECO:0000313" key="10">
    <source>
        <dbReference type="Proteomes" id="UP000005561"/>
    </source>
</evidence>